<keyword evidence="1" id="KW-1133">Transmembrane helix</keyword>
<dbReference type="EMBL" id="MIKF01000248">
    <property type="protein sequence ID" value="RTE73777.1"/>
    <property type="molecule type" value="Genomic_DNA"/>
</dbReference>
<comment type="caution">
    <text evidence="2">The sequence shown here is derived from an EMBL/GenBank/DDBJ whole genome shotgun (WGS) entry which is preliminary data.</text>
</comment>
<name>A0A430LDH5_9HYPO</name>
<sequence length="92" mass="10341">MNPTRSQLIAMYILLGPLAVTLGTTSYYIWFLYSTSPPPKNSCSPKQSRLVPQGRLFDVSATFFQKHPRYFMSLALAGPLGDRFQYYAGSPN</sequence>
<evidence type="ECO:0000256" key="1">
    <source>
        <dbReference type="SAM" id="Phobius"/>
    </source>
</evidence>
<organism evidence="2 3">
    <name type="scientific">Fusarium euwallaceae</name>
    <dbReference type="NCBI Taxonomy" id="1147111"/>
    <lineage>
        <taxon>Eukaryota</taxon>
        <taxon>Fungi</taxon>
        <taxon>Dikarya</taxon>
        <taxon>Ascomycota</taxon>
        <taxon>Pezizomycotina</taxon>
        <taxon>Sordariomycetes</taxon>
        <taxon>Hypocreomycetidae</taxon>
        <taxon>Hypocreales</taxon>
        <taxon>Nectriaceae</taxon>
        <taxon>Fusarium</taxon>
        <taxon>Fusarium solani species complex</taxon>
    </lineage>
</organism>
<dbReference type="Proteomes" id="UP000287124">
    <property type="component" value="Unassembled WGS sequence"/>
</dbReference>
<evidence type="ECO:0008006" key="4">
    <source>
        <dbReference type="Google" id="ProtNLM"/>
    </source>
</evidence>
<protein>
    <recommendedName>
        <fullName evidence="4">Transmembrane protein</fullName>
    </recommendedName>
</protein>
<evidence type="ECO:0000313" key="2">
    <source>
        <dbReference type="EMBL" id="RTE73777.1"/>
    </source>
</evidence>
<reference evidence="2 3" key="1">
    <citation type="submission" date="2017-06" db="EMBL/GenBank/DDBJ databases">
        <title>Comparative genomic analysis of Ambrosia Fusariam Clade fungi.</title>
        <authorList>
            <person name="Stajich J.E."/>
            <person name="Carrillo J."/>
            <person name="Kijimoto T."/>
            <person name="Eskalen A."/>
            <person name="O'Donnell K."/>
            <person name="Kasson M."/>
        </authorList>
    </citation>
    <scope>NUCLEOTIDE SEQUENCE [LARGE SCALE GENOMIC DNA]</scope>
    <source>
        <strain evidence="2 3">UCR1854</strain>
    </source>
</reference>
<keyword evidence="1" id="KW-0472">Membrane</keyword>
<proteinExistence type="predicted"/>
<evidence type="ECO:0000313" key="3">
    <source>
        <dbReference type="Proteomes" id="UP000287124"/>
    </source>
</evidence>
<accession>A0A430LDH5</accession>
<feature type="transmembrane region" description="Helical" evidence="1">
    <location>
        <begin position="12"/>
        <end position="33"/>
    </location>
</feature>
<keyword evidence="1" id="KW-0812">Transmembrane</keyword>
<gene>
    <name evidence="2" type="ORF">BHE90_011781</name>
</gene>
<keyword evidence="3" id="KW-1185">Reference proteome</keyword>
<dbReference type="AlphaFoldDB" id="A0A430LDH5"/>